<reference evidence="3 5" key="1">
    <citation type="submission" date="2018-08" db="EMBL/GenBank/DDBJ databases">
        <title>Genomic investigation of the strawberry pathogen Phytophthora fragariae indicates pathogenicity is determined by transcriptional variation in three key races.</title>
        <authorList>
            <person name="Adams T.M."/>
            <person name="Armitage A.D."/>
            <person name="Sobczyk M.K."/>
            <person name="Bates H.J."/>
            <person name="Dunwell J.M."/>
            <person name="Nellist C.F."/>
            <person name="Harrison R.J."/>
        </authorList>
    </citation>
    <scope>NUCLEOTIDE SEQUENCE [LARGE SCALE GENOMIC DNA]</scope>
    <source>
        <strain evidence="2 4">SCRP249</strain>
        <strain evidence="1 6">SCRP324</strain>
        <strain evidence="3 5">SCRP333</strain>
    </source>
</reference>
<dbReference type="EMBL" id="QXFV01000030">
    <property type="protein sequence ID" value="KAE9051878.1"/>
    <property type="molecule type" value="Genomic_DNA"/>
</dbReference>
<organism evidence="3 5">
    <name type="scientific">Phytophthora rubi</name>
    <dbReference type="NCBI Taxonomy" id="129364"/>
    <lineage>
        <taxon>Eukaryota</taxon>
        <taxon>Sar</taxon>
        <taxon>Stramenopiles</taxon>
        <taxon>Oomycota</taxon>
        <taxon>Peronosporomycetes</taxon>
        <taxon>Peronosporales</taxon>
        <taxon>Peronosporaceae</taxon>
        <taxon>Phytophthora</taxon>
    </lineage>
</organism>
<gene>
    <name evidence="2" type="ORF">PR001_g1017</name>
    <name evidence="1" type="ORF">PR002_g27553</name>
    <name evidence="3" type="ORF">PR003_g28243</name>
</gene>
<dbReference type="AlphaFoldDB" id="A0A6A4BX11"/>
<proteinExistence type="predicted"/>
<dbReference type="EMBL" id="QXFU01004386">
    <property type="protein sequence ID" value="KAE8969043.1"/>
    <property type="molecule type" value="Genomic_DNA"/>
</dbReference>
<dbReference type="Proteomes" id="UP000434957">
    <property type="component" value="Unassembled WGS sequence"/>
</dbReference>
<evidence type="ECO:0000313" key="5">
    <source>
        <dbReference type="Proteomes" id="UP000434957"/>
    </source>
</evidence>
<dbReference type="OrthoDB" id="127680at2759"/>
<name>A0A6A4BX11_9STRA</name>
<keyword evidence="5" id="KW-1185">Reference proteome</keyword>
<dbReference type="EMBL" id="QXFT01004220">
    <property type="protein sequence ID" value="KAE9279391.1"/>
    <property type="molecule type" value="Genomic_DNA"/>
</dbReference>
<accession>A0A6A4BX11</accession>
<comment type="caution">
    <text evidence="3">The sequence shown here is derived from an EMBL/GenBank/DDBJ whole genome shotgun (WGS) entry which is preliminary data.</text>
</comment>
<evidence type="ECO:0000313" key="4">
    <source>
        <dbReference type="Proteomes" id="UP000429607"/>
    </source>
</evidence>
<dbReference type="Proteomes" id="UP000429607">
    <property type="component" value="Unassembled WGS sequence"/>
</dbReference>
<evidence type="ECO:0000313" key="2">
    <source>
        <dbReference type="EMBL" id="KAE9051878.1"/>
    </source>
</evidence>
<protein>
    <submittedName>
        <fullName evidence="3">Uncharacterized protein</fullName>
    </submittedName>
</protein>
<sequence>MISPSMYVLLRVASARMNSFKFSSYCLGGAQDTETNEKNFPHIQLMMTDLFDLAQRCIKRTLHQIAER</sequence>
<evidence type="ECO:0000313" key="1">
    <source>
        <dbReference type="EMBL" id="KAE8969043.1"/>
    </source>
</evidence>
<evidence type="ECO:0000313" key="6">
    <source>
        <dbReference type="Proteomes" id="UP000435112"/>
    </source>
</evidence>
<dbReference type="Proteomes" id="UP000435112">
    <property type="component" value="Unassembled WGS sequence"/>
</dbReference>
<evidence type="ECO:0000313" key="3">
    <source>
        <dbReference type="EMBL" id="KAE9279391.1"/>
    </source>
</evidence>